<keyword evidence="2" id="KW-0238">DNA-binding</keyword>
<evidence type="ECO:0000256" key="2">
    <source>
        <dbReference type="ARBA" id="ARBA00023125"/>
    </source>
</evidence>
<dbReference type="PANTHER" id="PTHR44688:SF16">
    <property type="entry name" value="DNA-BINDING TRANSCRIPTIONAL ACTIVATOR DEVR_DOSR"/>
    <property type="match status" value="1"/>
</dbReference>
<keyword evidence="3" id="KW-0804">Transcription</keyword>
<dbReference type="SUPFAM" id="SSF52172">
    <property type="entry name" value="CheY-like"/>
    <property type="match status" value="1"/>
</dbReference>
<dbReference type="PANTHER" id="PTHR44688">
    <property type="entry name" value="DNA-BINDING TRANSCRIPTIONAL ACTIVATOR DEVR_DOSR"/>
    <property type="match status" value="1"/>
</dbReference>
<evidence type="ECO:0000313" key="8">
    <source>
        <dbReference type="Proteomes" id="UP000531251"/>
    </source>
</evidence>
<sequence length="207" mass="22592">MSIIDDDLQLRRMLDSLLRAEGHVVRLYGSTAEYAAYPRAAAPACLLLDIQLSGENGLDFQEVLCARGDNTPVVLMTGHGDIPMTVRAMRAGAIDFLPKPFEAEQLLAAVARALEVDRRQMADAAEVAEIAVRYGQLSTREREVMALVVAGLMNKQIAARLGISEVTVKIHRGQVMRKMAAPSFADLVRMAEQLGVRDPNIGRYSGT</sequence>
<evidence type="ECO:0000313" key="7">
    <source>
        <dbReference type="EMBL" id="NJB99835.1"/>
    </source>
</evidence>
<evidence type="ECO:0000256" key="4">
    <source>
        <dbReference type="PROSITE-ProRule" id="PRU00169"/>
    </source>
</evidence>
<dbReference type="Pfam" id="PF00072">
    <property type="entry name" value="Response_reg"/>
    <property type="match status" value="1"/>
</dbReference>
<name>A0A7X5Y392_9SPHN</name>
<dbReference type="Proteomes" id="UP000531251">
    <property type="component" value="Unassembled WGS sequence"/>
</dbReference>
<dbReference type="PROSITE" id="PS50043">
    <property type="entry name" value="HTH_LUXR_2"/>
    <property type="match status" value="1"/>
</dbReference>
<comment type="caution">
    <text evidence="7">The sequence shown here is derived from an EMBL/GenBank/DDBJ whole genome shotgun (WGS) entry which is preliminary data.</text>
</comment>
<dbReference type="Pfam" id="PF00196">
    <property type="entry name" value="GerE"/>
    <property type="match status" value="1"/>
</dbReference>
<keyword evidence="4" id="KW-0597">Phosphoprotein</keyword>
<accession>A0A7X5Y392</accession>
<proteinExistence type="predicted"/>
<dbReference type="InterPro" id="IPR001789">
    <property type="entry name" value="Sig_transdc_resp-reg_receiver"/>
</dbReference>
<evidence type="ECO:0000256" key="1">
    <source>
        <dbReference type="ARBA" id="ARBA00023015"/>
    </source>
</evidence>
<dbReference type="GO" id="GO:0000160">
    <property type="term" value="P:phosphorelay signal transduction system"/>
    <property type="evidence" value="ECO:0007669"/>
    <property type="project" value="InterPro"/>
</dbReference>
<feature type="domain" description="Response regulatory" evidence="6">
    <location>
        <begin position="1"/>
        <end position="114"/>
    </location>
</feature>
<dbReference type="SMART" id="SM00421">
    <property type="entry name" value="HTH_LUXR"/>
    <property type="match status" value="1"/>
</dbReference>
<dbReference type="CDD" id="cd06170">
    <property type="entry name" value="LuxR_C_like"/>
    <property type="match status" value="1"/>
</dbReference>
<protein>
    <submittedName>
        <fullName evidence="7">FixJ family two-component response regulator</fullName>
    </submittedName>
</protein>
<dbReference type="InterPro" id="IPR000792">
    <property type="entry name" value="Tscrpt_reg_LuxR_C"/>
</dbReference>
<dbReference type="PRINTS" id="PR00038">
    <property type="entry name" value="HTHLUXR"/>
</dbReference>
<dbReference type="EMBL" id="JAATJB010000022">
    <property type="protein sequence ID" value="NJB99835.1"/>
    <property type="molecule type" value="Genomic_DNA"/>
</dbReference>
<evidence type="ECO:0000256" key="3">
    <source>
        <dbReference type="ARBA" id="ARBA00023163"/>
    </source>
</evidence>
<evidence type="ECO:0000259" key="5">
    <source>
        <dbReference type="PROSITE" id="PS50043"/>
    </source>
</evidence>
<dbReference type="InterPro" id="IPR036388">
    <property type="entry name" value="WH-like_DNA-bd_sf"/>
</dbReference>
<dbReference type="PROSITE" id="PS50110">
    <property type="entry name" value="RESPONSE_REGULATORY"/>
    <property type="match status" value="1"/>
</dbReference>
<feature type="modified residue" description="4-aspartylphosphate" evidence="4">
    <location>
        <position position="49"/>
    </location>
</feature>
<dbReference type="Gene3D" id="1.10.10.10">
    <property type="entry name" value="Winged helix-like DNA-binding domain superfamily/Winged helix DNA-binding domain"/>
    <property type="match status" value="1"/>
</dbReference>
<dbReference type="Gene3D" id="3.40.50.2300">
    <property type="match status" value="1"/>
</dbReference>
<evidence type="ECO:0000259" key="6">
    <source>
        <dbReference type="PROSITE" id="PS50110"/>
    </source>
</evidence>
<dbReference type="AlphaFoldDB" id="A0A7X5Y392"/>
<dbReference type="GO" id="GO:0006355">
    <property type="term" value="P:regulation of DNA-templated transcription"/>
    <property type="evidence" value="ECO:0007669"/>
    <property type="project" value="InterPro"/>
</dbReference>
<dbReference type="GO" id="GO:0003677">
    <property type="term" value="F:DNA binding"/>
    <property type="evidence" value="ECO:0007669"/>
    <property type="project" value="UniProtKB-KW"/>
</dbReference>
<dbReference type="RefSeq" id="WP_241217790.1">
    <property type="nucleotide sequence ID" value="NZ_BAAADY010000033.1"/>
</dbReference>
<dbReference type="InterPro" id="IPR011006">
    <property type="entry name" value="CheY-like_superfamily"/>
</dbReference>
<feature type="domain" description="HTH luxR-type" evidence="5">
    <location>
        <begin position="130"/>
        <end position="195"/>
    </location>
</feature>
<reference evidence="7 8" key="1">
    <citation type="submission" date="2020-03" db="EMBL/GenBank/DDBJ databases">
        <title>Genomic Encyclopedia of Type Strains, Phase IV (KMG-IV): sequencing the most valuable type-strain genomes for metagenomic binning, comparative biology and taxonomic classification.</title>
        <authorList>
            <person name="Goeker M."/>
        </authorList>
    </citation>
    <scope>NUCLEOTIDE SEQUENCE [LARGE SCALE GENOMIC DNA]</scope>
    <source>
        <strain evidence="7 8">DSM 7225</strain>
    </source>
</reference>
<keyword evidence="8" id="KW-1185">Reference proteome</keyword>
<gene>
    <name evidence="7" type="ORF">GGR89_004181</name>
</gene>
<dbReference type="SMART" id="SM00448">
    <property type="entry name" value="REC"/>
    <property type="match status" value="1"/>
</dbReference>
<organism evidence="7 8">
    <name type="scientific">Sphingomonas trueperi</name>
    <dbReference type="NCBI Taxonomy" id="53317"/>
    <lineage>
        <taxon>Bacteria</taxon>
        <taxon>Pseudomonadati</taxon>
        <taxon>Pseudomonadota</taxon>
        <taxon>Alphaproteobacteria</taxon>
        <taxon>Sphingomonadales</taxon>
        <taxon>Sphingomonadaceae</taxon>
        <taxon>Sphingomonas</taxon>
    </lineage>
</organism>
<keyword evidence="1" id="KW-0805">Transcription regulation</keyword>